<dbReference type="PROSITE" id="PS51015">
    <property type="entry name" value="YDG"/>
    <property type="match status" value="1"/>
</dbReference>
<dbReference type="Gene3D" id="2.30.280.10">
    <property type="entry name" value="SRA-YDG"/>
    <property type="match status" value="1"/>
</dbReference>
<dbReference type="Pfam" id="PF02182">
    <property type="entry name" value="SAD_SRA"/>
    <property type="match status" value="1"/>
</dbReference>
<evidence type="ECO:0000313" key="6">
    <source>
        <dbReference type="EMBL" id="KAK9927698.1"/>
    </source>
</evidence>
<sequence length="342" mass="38429">MGLQPGAPRKWHLQKGDCSSSGTTPPPPPPPTRSLPSPIKDARLKVEKTIRLFNTVRNSILEHGDVGRCRVDREAARIVMRDRPATTNVGNKMVGPVSGILVGDKFRYRVELRLVGIHRPTESGIDYTHFHGTTVAISVVACEHYGDDLSHQNRLTYTGQGGFEAEHIEGRGLALSNRKKPQDQQLVRGNLALAHNVKHQIPVRVIRAYKSRDGGSIYVYDGLYLVDKFWQERGPQGNLVFMFQLSRMEGEGNQPVRYTNNISSLDKVVEPESMNAATFSFSNLQPNATMDARTYNLESRYPSADIQAQIGNPERAKENWRHSVPSLDPNVEQQEQRKRKKT</sequence>
<gene>
    <name evidence="6" type="ORF">M0R45_024870</name>
</gene>
<comment type="caution">
    <text evidence="6">The sequence shown here is derived from an EMBL/GenBank/DDBJ whole genome shotgun (WGS) entry which is preliminary data.</text>
</comment>
<feature type="domain" description="YDG" evidence="5">
    <location>
        <begin position="95"/>
        <end position="247"/>
    </location>
</feature>
<feature type="region of interest" description="Disordered" evidence="4">
    <location>
        <begin position="1"/>
        <end position="39"/>
    </location>
</feature>
<dbReference type="GO" id="GO:0042054">
    <property type="term" value="F:histone methyltransferase activity"/>
    <property type="evidence" value="ECO:0007669"/>
    <property type="project" value="TreeGrafter"/>
</dbReference>
<dbReference type="InterPro" id="IPR051357">
    <property type="entry name" value="H3K9_HMTase_SUVAR3-9"/>
</dbReference>
<dbReference type="GO" id="GO:0003690">
    <property type="term" value="F:double-stranded DNA binding"/>
    <property type="evidence" value="ECO:0007669"/>
    <property type="project" value="TreeGrafter"/>
</dbReference>
<evidence type="ECO:0000259" key="5">
    <source>
        <dbReference type="PROSITE" id="PS51015"/>
    </source>
</evidence>
<dbReference type="SMART" id="SM00466">
    <property type="entry name" value="SRA"/>
    <property type="match status" value="1"/>
</dbReference>
<dbReference type="PANTHER" id="PTHR45660:SF46">
    <property type="entry name" value="HISTONE-LYSINE N-METHYLTRANSFERASE, H3 LYSINE-9 SPECIFIC SUVH6"/>
    <property type="match status" value="1"/>
</dbReference>
<dbReference type="Proteomes" id="UP001457282">
    <property type="component" value="Unassembled WGS sequence"/>
</dbReference>
<proteinExistence type="predicted"/>
<dbReference type="InterPro" id="IPR015947">
    <property type="entry name" value="PUA-like_sf"/>
</dbReference>
<dbReference type="InterPro" id="IPR036987">
    <property type="entry name" value="SRA-YDG_sf"/>
</dbReference>
<evidence type="ECO:0000256" key="4">
    <source>
        <dbReference type="SAM" id="MobiDB-lite"/>
    </source>
</evidence>
<evidence type="ECO:0000256" key="1">
    <source>
        <dbReference type="ARBA" id="ARBA00004584"/>
    </source>
</evidence>
<accession>A0AAW1WSR7</accession>
<evidence type="ECO:0000313" key="7">
    <source>
        <dbReference type="Proteomes" id="UP001457282"/>
    </source>
</evidence>
<dbReference type="GO" id="GO:0000775">
    <property type="term" value="C:chromosome, centromeric region"/>
    <property type="evidence" value="ECO:0007669"/>
    <property type="project" value="UniProtKB-SubCell"/>
</dbReference>
<feature type="region of interest" description="Disordered" evidence="4">
    <location>
        <begin position="313"/>
        <end position="342"/>
    </location>
</feature>
<name>A0AAW1WSR7_RUBAR</name>
<organism evidence="6 7">
    <name type="scientific">Rubus argutus</name>
    <name type="common">Southern blackberry</name>
    <dbReference type="NCBI Taxonomy" id="59490"/>
    <lineage>
        <taxon>Eukaryota</taxon>
        <taxon>Viridiplantae</taxon>
        <taxon>Streptophyta</taxon>
        <taxon>Embryophyta</taxon>
        <taxon>Tracheophyta</taxon>
        <taxon>Spermatophyta</taxon>
        <taxon>Magnoliopsida</taxon>
        <taxon>eudicotyledons</taxon>
        <taxon>Gunneridae</taxon>
        <taxon>Pentapetalae</taxon>
        <taxon>rosids</taxon>
        <taxon>fabids</taxon>
        <taxon>Rosales</taxon>
        <taxon>Rosaceae</taxon>
        <taxon>Rosoideae</taxon>
        <taxon>Rosoideae incertae sedis</taxon>
        <taxon>Rubus</taxon>
    </lineage>
</organism>
<dbReference type="AlphaFoldDB" id="A0AAW1WSR7"/>
<comment type="subcellular location">
    <subcellularLocation>
        <location evidence="1">Chromosome</location>
        <location evidence="1">Centromere</location>
    </subcellularLocation>
    <subcellularLocation>
        <location evidence="3">Nucleus</location>
    </subcellularLocation>
</comment>
<evidence type="ECO:0000256" key="2">
    <source>
        <dbReference type="ARBA" id="ARBA00023242"/>
    </source>
</evidence>
<dbReference type="InterPro" id="IPR003105">
    <property type="entry name" value="SRA_YDG"/>
</dbReference>
<keyword evidence="2 3" id="KW-0539">Nucleus</keyword>
<dbReference type="PANTHER" id="PTHR45660">
    <property type="entry name" value="HISTONE-LYSINE N-METHYLTRANSFERASE SETMAR"/>
    <property type="match status" value="1"/>
</dbReference>
<protein>
    <recommendedName>
        <fullName evidence="5">YDG domain-containing protein</fullName>
    </recommendedName>
</protein>
<dbReference type="EMBL" id="JBEDUW010000005">
    <property type="protein sequence ID" value="KAK9927698.1"/>
    <property type="molecule type" value="Genomic_DNA"/>
</dbReference>
<dbReference type="GO" id="GO:0005634">
    <property type="term" value="C:nucleus"/>
    <property type="evidence" value="ECO:0007669"/>
    <property type="project" value="UniProtKB-SubCell"/>
</dbReference>
<evidence type="ECO:0000256" key="3">
    <source>
        <dbReference type="PROSITE-ProRule" id="PRU00358"/>
    </source>
</evidence>
<keyword evidence="7" id="KW-1185">Reference proteome</keyword>
<reference evidence="6 7" key="1">
    <citation type="journal article" date="2023" name="G3 (Bethesda)">
        <title>A chromosome-length genome assembly and annotation of blackberry (Rubus argutus, cv. 'Hillquist').</title>
        <authorList>
            <person name="Bruna T."/>
            <person name="Aryal R."/>
            <person name="Dudchenko O."/>
            <person name="Sargent D.J."/>
            <person name="Mead D."/>
            <person name="Buti M."/>
            <person name="Cavallini A."/>
            <person name="Hytonen T."/>
            <person name="Andres J."/>
            <person name="Pham M."/>
            <person name="Weisz D."/>
            <person name="Mascagni F."/>
            <person name="Usai G."/>
            <person name="Natali L."/>
            <person name="Bassil N."/>
            <person name="Fernandez G.E."/>
            <person name="Lomsadze A."/>
            <person name="Armour M."/>
            <person name="Olukolu B."/>
            <person name="Poorten T."/>
            <person name="Britton C."/>
            <person name="Davik J."/>
            <person name="Ashrafi H."/>
            <person name="Aiden E.L."/>
            <person name="Borodovsky M."/>
            <person name="Worthington M."/>
        </authorList>
    </citation>
    <scope>NUCLEOTIDE SEQUENCE [LARGE SCALE GENOMIC DNA]</scope>
    <source>
        <strain evidence="6">PI 553951</strain>
    </source>
</reference>
<dbReference type="SUPFAM" id="SSF88697">
    <property type="entry name" value="PUA domain-like"/>
    <property type="match status" value="1"/>
</dbReference>
<feature type="compositionally biased region" description="Pro residues" evidence="4">
    <location>
        <begin position="24"/>
        <end position="33"/>
    </location>
</feature>